<comment type="caution">
    <text evidence="1">The sequence shown here is derived from an EMBL/GenBank/DDBJ whole genome shotgun (WGS) entry which is preliminary data.</text>
</comment>
<evidence type="ECO:0000313" key="2">
    <source>
        <dbReference type="Proteomes" id="UP001595387"/>
    </source>
</evidence>
<organism evidence="1 2">
    <name type="scientific">Virgibacillus sediminis</name>
    <dbReference type="NCBI Taxonomy" id="202260"/>
    <lineage>
        <taxon>Bacteria</taxon>
        <taxon>Bacillati</taxon>
        <taxon>Bacillota</taxon>
        <taxon>Bacilli</taxon>
        <taxon>Bacillales</taxon>
        <taxon>Bacillaceae</taxon>
        <taxon>Virgibacillus</taxon>
    </lineage>
</organism>
<sequence length="87" mass="10326">MGYLLPVAHYQYQDYQNRLTENKRLPHLVEKPFKVVLERRHQEIVKEYERLEPGSYKSGFIQRREQADTTRVFAELTGTGTKVNETV</sequence>
<proteinExistence type="predicted"/>
<reference evidence="2" key="1">
    <citation type="journal article" date="2019" name="Int. J. Syst. Evol. Microbiol.">
        <title>The Global Catalogue of Microorganisms (GCM) 10K type strain sequencing project: providing services to taxonomists for standard genome sequencing and annotation.</title>
        <authorList>
            <consortium name="The Broad Institute Genomics Platform"/>
            <consortium name="The Broad Institute Genome Sequencing Center for Infectious Disease"/>
            <person name="Wu L."/>
            <person name="Ma J."/>
        </authorList>
    </citation>
    <scope>NUCLEOTIDE SEQUENCE [LARGE SCALE GENOMIC DNA]</scope>
    <source>
        <strain evidence="2">KCTC 13193</strain>
    </source>
</reference>
<keyword evidence="2" id="KW-1185">Reference proteome</keyword>
<dbReference type="Proteomes" id="UP001595387">
    <property type="component" value="Unassembled WGS sequence"/>
</dbReference>
<name>A0ABV7AAM2_9BACI</name>
<dbReference type="EMBL" id="JBHRRZ010000039">
    <property type="protein sequence ID" value="MFC2949904.1"/>
    <property type="molecule type" value="Genomic_DNA"/>
</dbReference>
<accession>A0ABV7AAM2</accession>
<gene>
    <name evidence="1" type="ORF">ACFODW_16395</name>
</gene>
<dbReference type="RefSeq" id="WP_390307868.1">
    <property type="nucleotide sequence ID" value="NZ_JBHRRZ010000039.1"/>
</dbReference>
<evidence type="ECO:0000313" key="1">
    <source>
        <dbReference type="EMBL" id="MFC2949904.1"/>
    </source>
</evidence>
<protein>
    <submittedName>
        <fullName evidence="1">Uncharacterized protein</fullName>
    </submittedName>
</protein>